<evidence type="ECO:0000313" key="1">
    <source>
        <dbReference type="EMBL" id="GHO85593.1"/>
    </source>
</evidence>
<accession>A0ABQ3VJP4</accession>
<sequence length="131" mass="14856">MRWENIEWVSSNNERCIVYLANKKQVILGQLIGHLEALAQEIELKSRLLKRLEGREALEDQFEHMASSQAAREQEKKENAVARALLNDPPIVTPDRLSRYVTIVFPLSFAMGTPHIFATGESPSNVQRGVD</sequence>
<name>A0ABQ3VJP4_9CHLR</name>
<gene>
    <name evidence="1" type="ORF">KSZ_35990</name>
</gene>
<keyword evidence="2" id="KW-1185">Reference proteome</keyword>
<organism evidence="1 2">
    <name type="scientific">Dictyobacter formicarum</name>
    <dbReference type="NCBI Taxonomy" id="2778368"/>
    <lineage>
        <taxon>Bacteria</taxon>
        <taxon>Bacillati</taxon>
        <taxon>Chloroflexota</taxon>
        <taxon>Ktedonobacteria</taxon>
        <taxon>Ktedonobacterales</taxon>
        <taxon>Dictyobacteraceae</taxon>
        <taxon>Dictyobacter</taxon>
    </lineage>
</organism>
<reference evidence="1 2" key="1">
    <citation type="journal article" date="2021" name="Int. J. Syst. Evol. Microbiol.">
        <title>Reticulibacter mediterranei gen. nov., sp. nov., within the new family Reticulibacteraceae fam. nov., and Ktedonospora formicarum gen. nov., sp. nov., Ktedonobacter robiniae sp. nov., Dictyobacter formicarum sp. nov. and Dictyobacter arantiisoli sp. nov., belonging to the class Ktedonobacteria.</title>
        <authorList>
            <person name="Yabe S."/>
            <person name="Zheng Y."/>
            <person name="Wang C.M."/>
            <person name="Sakai Y."/>
            <person name="Abe K."/>
            <person name="Yokota A."/>
            <person name="Donadio S."/>
            <person name="Cavaletti L."/>
            <person name="Monciardini P."/>
        </authorList>
    </citation>
    <scope>NUCLEOTIDE SEQUENCE [LARGE SCALE GENOMIC DNA]</scope>
    <source>
        <strain evidence="1 2">SOSP1-9</strain>
    </source>
</reference>
<protein>
    <submittedName>
        <fullName evidence="1">Uncharacterized protein</fullName>
    </submittedName>
</protein>
<proteinExistence type="predicted"/>
<dbReference type="RefSeq" id="WP_201363233.1">
    <property type="nucleotide sequence ID" value="NZ_BNJJ01000009.1"/>
</dbReference>
<comment type="caution">
    <text evidence="1">The sequence shown here is derived from an EMBL/GenBank/DDBJ whole genome shotgun (WGS) entry which is preliminary data.</text>
</comment>
<dbReference type="Proteomes" id="UP000635565">
    <property type="component" value="Unassembled WGS sequence"/>
</dbReference>
<dbReference type="EMBL" id="BNJJ01000009">
    <property type="protein sequence ID" value="GHO85593.1"/>
    <property type="molecule type" value="Genomic_DNA"/>
</dbReference>
<evidence type="ECO:0000313" key="2">
    <source>
        <dbReference type="Proteomes" id="UP000635565"/>
    </source>
</evidence>